<reference evidence="16 17" key="1">
    <citation type="submission" date="2024-01" db="EMBL/GenBank/DDBJ databases">
        <title>Comparative genomics of Cryptococcus and Kwoniella reveals pathogenesis evolution and contrasting modes of karyotype evolution via chromosome fusion or intercentromeric recombination.</title>
        <authorList>
            <person name="Coelho M.A."/>
            <person name="David-Palma M."/>
            <person name="Shea T."/>
            <person name="Bowers K."/>
            <person name="McGinley-Smith S."/>
            <person name="Mohammad A.W."/>
            <person name="Gnirke A."/>
            <person name="Yurkov A.M."/>
            <person name="Nowrousian M."/>
            <person name="Sun S."/>
            <person name="Cuomo C.A."/>
            <person name="Heitman J."/>
        </authorList>
    </citation>
    <scope>NUCLEOTIDE SEQUENCE [LARGE SCALE GENOMIC DNA]</scope>
    <source>
        <strain evidence="16 17">CBS 6074</strain>
    </source>
</reference>
<gene>
    <name evidence="16" type="ORF">L201_004064</name>
</gene>
<dbReference type="GO" id="GO:0003887">
    <property type="term" value="F:DNA-directed DNA polymerase activity"/>
    <property type="evidence" value="ECO:0007669"/>
    <property type="project" value="UniProtKB-UniRule"/>
</dbReference>
<keyword evidence="17" id="KW-1185">Reference proteome</keyword>
<comment type="cofactor">
    <cofactor evidence="1">
        <name>Mg(2+)</name>
        <dbReference type="ChEBI" id="CHEBI:18420"/>
    </cofactor>
</comment>
<keyword evidence="9 13" id="KW-0239">DNA-directed DNA polymerase</keyword>
<evidence type="ECO:0000256" key="14">
    <source>
        <dbReference type="SAM" id="MobiDB-lite"/>
    </source>
</evidence>
<evidence type="ECO:0000256" key="3">
    <source>
        <dbReference type="ARBA" id="ARBA00008323"/>
    </source>
</evidence>
<keyword evidence="10 13" id="KW-0234">DNA repair</keyword>
<feature type="region of interest" description="Disordered" evidence="14">
    <location>
        <begin position="1"/>
        <end position="21"/>
    </location>
</feature>
<dbReference type="InterPro" id="IPR002054">
    <property type="entry name" value="DNA-dir_DNA_pol_X"/>
</dbReference>
<dbReference type="SMART" id="SM00483">
    <property type="entry name" value="POLXc"/>
    <property type="match status" value="1"/>
</dbReference>
<evidence type="ECO:0000256" key="10">
    <source>
        <dbReference type="ARBA" id="ARBA00023204"/>
    </source>
</evidence>
<dbReference type="InterPro" id="IPR043519">
    <property type="entry name" value="NT_sf"/>
</dbReference>
<dbReference type="CDD" id="cd00141">
    <property type="entry name" value="NT_POLXc"/>
    <property type="match status" value="1"/>
</dbReference>
<keyword evidence="6" id="KW-0479">Metal-binding</keyword>
<dbReference type="GO" id="GO:0006303">
    <property type="term" value="P:double-strand break repair via nonhomologous end joining"/>
    <property type="evidence" value="ECO:0007669"/>
    <property type="project" value="TreeGrafter"/>
</dbReference>
<dbReference type="GO" id="GO:0003677">
    <property type="term" value="F:DNA binding"/>
    <property type="evidence" value="ECO:0007669"/>
    <property type="project" value="UniProtKB-UniRule"/>
</dbReference>
<dbReference type="PRINTS" id="PR00869">
    <property type="entry name" value="DNAPOLX"/>
</dbReference>
<keyword evidence="4 13" id="KW-0808">Transferase</keyword>
<keyword evidence="5 13" id="KW-0548">Nucleotidyltransferase</keyword>
<evidence type="ECO:0000256" key="4">
    <source>
        <dbReference type="ARBA" id="ARBA00022679"/>
    </source>
</evidence>
<keyword evidence="11 13" id="KW-0539">Nucleus</keyword>
<evidence type="ECO:0000256" key="13">
    <source>
        <dbReference type="RuleBase" id="RU366014"/>
    </source>
</evidence>
<dbReference type="PANTHER" id="PTHR11276:SF42">
    <property type="entry name" value="DNA POLYMERASE BETA"/>
    <property type="match status" value="1"/>
</dbReference>
<evidence type="ECO:0000256" key="6">
    <source>
        <dbReference type="ARBA" id="ARBA00022723"/>
    </source>
</evidence>
<dbReference type="InterPro" id="IPR028207">
    <property type="entry name" value="DNA_pol_B_palm_palm"/>
</dbReference>
<evidence type="ECO:0000313" key="16">
    <source>
        <dbReference type="EMBL" id="WWC89146.1"/>
    </source>
</evidence>
<dbReference type="SUPFAM" id="SSF81301">
    <property type="entry name" value="Nucleotidyltransferase"/>
    <property type="match status" value="1"/>
</dbReference>
<dbReference type="Gene3D" id="3.30.460.10">
    <property type="entry name" value="Beta Polymerase, domain 2"/>
    <property type="match status" value="1"/>
</dbReference>
<dbReference type="Gene3D" id="1.10.150.110">
    <property type="entry name" value="DNA polymerase beta, N-terminal domain-like"/>
    <property type="match status" value="1"/>
</dbReference>
<organism evidence="16 17">
    <name type="scientific">Kwoniella dendrophila CBS 6074</name>
    <dbReference type="NCBI Taxonomy" id="1295534"/>
    <lineage>
        <taxon>Eukaryota</taxon>
        <taxon>Fungi</taxon>
        <taxon>Dikarya</taxon>
        <taxon>Basidiomycota</taxon>
        <taxon>Agaricomycotina</taxon>
        <taxon>Tremellomycetes</taxon>
        <taxon>Tremellales</taxon>
        <taxon>Cryptococcaceae</taxon>
        <taxon>Kwoniella</taxon>
    </lineage>
</organism>
<dbReference type="Proteomes" id="UP001355207">
    <property type="component" value="Chromosome 5"/>
</dbReference>
<name>A0AAX4JUN4_9TREE</name>
<evidence type="ECO:0000256" key="12">
    <source>
        <dbReference type="ARBA" id="ARBA00049244"/>
    </source>
</evidence>
<dbReference type="InterPro" id="IPR010996">
    <property type="entry name" value="HHH_MUS81"/>
</dbReference>
<dbReference type="InterPro" id="IPR037160">
    <property type="entry name" value="DNA_Pol_thumb_sf"/>
</dbReference>
<dbReference type="EMBL" id="CP144102">
    <property type="protein sequence ID" value="WWC89146.1"/>
    <property type="molecule type" value="Genomic_DNA"/>
</dbReference>
<feature type="compositionally biased region" description="Basic and acidic residues" evidence="14">
    <location>
        <begin position="185"/>
        <end position="202"/>
    </location>
</feature>
<dbReference type="InterPro" id="IPR002008">
    <property type="entry name" value="DNA_pol_X_beta-like"/>
</dbReference>
<dbReference type="InterPro" id="IPR029398">
    <property type="entry name" value="PolB_thumb"/>
</dbReference>
<dbReference type="InterPro" id="IPR027421">
    <property type="entry name" value="DNA_pol_lamdba_lyase_dom_sf"/>
</dbReference>
<dbReference type="GO" id="GO:0005634">
    <property type="term" value="C:nucleus"/>
    <property type="evidence" value="ECO:0007669"/>
    <property type="project" value="UniProtKB-SubCell"/>
</dbReference>
<comment type="function">
    <text evidence="13">DNA polymerase that functions in several pathways of DNA repair. Involved in base excision repair (BER) responsible for repair of lesions that give rise to abasic (AP) sites in DNA. Also contributes to DNA double-strand break repair by non-homologous end joining and homologous recombination. Has both template-dependent and template-independent (terminal transferase) DNA polymerase activities. Has also a 5'-deoxyribose-5-phosphate lyase (dRP lyase) activity.</text>
</comment>
<dbReference type="PROSITE" id="PS00522">
    <property type="entry name" value="DNA_POLYMERASE_X"/>
    <property type="match status" value="1"/>
</dbReference>
<evidence type="ECO:0000256" key="7">
    <source>
        <dbReference type="ARBA" id="ARBA00022763"/>
    </source>
</evidence>
<dbReference type="GeneID" id="91094734"/>
<feature type="compositionally biased region" description="Low complexity" evidence="14">
    <location>
        <begin position="10"/>
        <end position="21"/>
    </location>
</feature>
<protein>
    <recommendedName>
        <fullName evidence="13">DNA polymerase</fullName>
        <ecNumber evidence="13">2.7.7.7</ecNumber>
    </recommendedName>
</protein>
<dbReference type="InterPro" id="IPR019843">
    <property type="entry name" value="DNA_pol-X_BS"/>
</dbReference>
<dbReference type="GO" id="GO:0046872">
    <property type="term" value="F:metal ion binding"/>
    <property type="evidence" value="ECO:0007669"/>
    <property type="project" value="UniProtKB-UniRule"/>
</dbReference>
<dbReference type="Gene3D" id="3.30.210.10">
    <property type="entry name" value="DNA polymerase, thumb domain"/>
    <property type="match status" value="1"/>
</dbReference>
<evidence type="ECO:0000256" key="11">
    <source>
        <dbReference type="ARBA" id="ARBA00023242"/>
    </source>
</evidence>
<dbReference type="RefSeq" id="XP_066075909.1">
    <property type="nucleotide sequence ID" value="XM_066219812.1"/>
</dbReference>
<evidence type="ECO:0000256" key="1">
    <source>
        <dbReference type="ARBA" id="ARBA00001946"/>
    </source>
</evidence>
<evidence type="ECO:0000256" key="2">
    <source>
        <dbReference type="ARBA" id="ARBA00004123"/>
    </source>
</evidence>
<evidence type="ECO:0000256" key="8">
    <source>
        <dbReference type="ARBA" id="ARBA00022842"/>
    </source>
</evidence>
<feature type="region of interest" description="Disordered" evidence="14">
    <location>
        <begin position="185"/>
        <end position="204"/>
    </location>
</feature>
<dbReference type="Pfam" id="PF14791">
    <property type="entry name" value="DNA_pol_B_thumb"/>
    <property type="match status" value="1"/>
</dbReference>
<dbReference type="EC" id="2.7.7.7" evidence="13"/>
<comment type="similarity">
    <text evidence="3 13">Belongs to the DNA polymerase type-X family.</text>
</comment>
<dbReference type="FunFam" id="3.30.210.10:FF:000005">
    <property type="entry name" value="DNA polymerase IV"/>
    <property type="match status" value="1"/>
</dbReference>
<dbReference type="InterPro" id="IPR022312">
    <property type="entry name" value="DNA_pol_X"/>
</dbReference>
<comment type="subcellular location">
    <subcellularLocation>
        <location evidence="2 13">Nucleus</location>
    </subcellularLocation>
</comment>
<comment type="catalytic activity">
    <reaction evidence="12 13">
        <text>DNA(n) + a 2'-deoxyribonucleoside 5'-triphosphate = DNA(n+1) + diphosphate</text>
        <dbReference type="Rhea" id="RHEA:22508"/>
        <dbReference type="Rhea" id="RHEA-COMP:17339"/>
        <dbReference type="Rhea" id="RHEA-COMP:17340"/>
        <dbReference type="ChEBI" id="CHEBI:33019"/>
        <dbReference type="ChEBI" id="CHEBI:61560"/>
        <dbReference type="ChEBI" id="CHEBI:173112"/>
        <dbReference type="EC" id="2.7.7.7"/>
    </reaction>
</comment>
<evidence type="ECO:0000256" key="9">
    <source>
        <dbReference type="ARBA" id="ARBA00022932"/>
    </source>
</evidence>
<feature type="domain" description="DNA-directed DNA polymerase X" evidence="15">
    <location>
        <begin position="238"/>
        <end position="591"/>
    </location>
</feature>
<dbReference type="PANTHER" id="PTHR11276">
    <property type="entry name" value="DNA POLYMERASE TYPE-X FAMILY MEMBER"/>
    <property type="match status" value="1"/>
</dbReference>
<dbReference type="PRINTS" id="PR00870">
    <property type="entry name" value="DNAPOLXBETA"/>
</dbReference>
<proteinExistence type="inferred from homology"/>
<accession>A0AAX4JUN4</accession>
<keyword evidence="8" id="KW-0460">Magnesium</keyword>
<dbReference type="GO" id="GO:0006284">
    <property type="term" value="P:base-excision repair"/>
    <property type="evidence" value="ECO:0007669"/>
    <property type="project" value="TreeGrafter"/>
</dbReference>
<dbReference type="AlphaFoldDB" id="A0AAX4JUN4"/>
<evidence type="ECO:0000313" key="17">
    <source>
        <dbReference type="Proteomes" id="UP001355207"/>
    </source>
</evidence>
<dbReference type="SUPFAM" id="SSF47802">
    <property type="entry name" value="DNA polymerase beta, N-terminal domain-like"/>
    <property type="match status" value="1"/>
</dbReference>
<keyword evidence="7 13" id="KW-0227">DNA damage</keyword>
<evidence type="ECO:0000259" key="15">
    <source>
        <dbReference type="SMART" id="SM00483"/>
    </source>
</evidence>
<dbReference type="Pfam" id="PF14792">
    <property type="entry name" value="DNA_pol_B_palm"/>
    <property type="match status" value="1"/>
</dbReference>
<sequence length="593" mass="68218">MPTRPPVQPLPSSSSSSIQQRQQHHYDPSIPLYKLFSNLTFHIITAKLENELTKIYSCIDELGGKSVRIEDCKLIISAIKGKPRLIRSLGEWFDKKTILTPEYISDAYTNALTYATQIDPLHPPKLPDRSKYIISHGLRIVTPIFHSPIYVKREIRDVKLEEEAEEEEDMRPPMKKRKIAQQEIDEKPGIKPQINHDGHDKNSSAQLDLMSDMTLVSEDTKFEDIPALCIHRGSPLKCVNQNMLDAIRPIFEEREFEENQQKNSNVLSYRRSLSVTVPRPIRSGKEAMKLLGVGDKVAQRVDEYLQTGKIEESFKILSSSRFQSLKLFSSVYTIGNFKAKELYDNHYCRTLADVKNHFEAIEEESPEVRLKDKLRRRRKGRMKQVEIVEEWIKLKDELDQKIPREEVEEIAACVMEHLDAYVPGCQYTICGGYRRGKSESNDVDIVFAPPGVDQDIGLLRDLYMRMSDLGIITHVLHVTHRDANTPIHASSQNFDNLDKAFVILKLPGPGRLHRRVDLISSPADRYSAAVLSWSGSMMFERDLKRYTENVRGFKFRAGLLEMSTGDEVYLETERDIFQFLGLRYVPPELRNAD</sequence>
<dbReference type="Gene3D" id="1.10.150.20">
    <property type="entry name" value="5' to 3' exonuclease, C-terminal subdomain"/>
    <property type="match status" value="1"/>
</dbReference>
<dbReference type="Pfam" id="PF14716">
    <property type="entry name" value="HHH_8"/>
    <property type="match status" value="1"/>
</dbReference>
<evidence type="ECO:0000256" key="5">
    <source>
        <dbReference type="ARBA" id="ARBA00022695"/>
    </source>
</evidence>